<dbReference type="SUPFAM" id="SSF51161">
    <property type="entry name" value="Trimeric LpxA-like enzymes"/>
    <property type="match status" value="1"/>
</dbReference>
<dbReference type="GO" id="GO:0019877">
    <property type="term" value="P:diaminopimelate biosynthetic process"/>
    <property type="evidence" value="ECO:0007669"/>
    <property type="project" value="UniProtKB-KW"/>
</dbReference>
<dbReference type="InterPro" id="IPR001451">
    <property type="entry name" value="Hexapep"/>
</dbReference>
<dbReference type="CDD" id="cd03358">
    <property type="entry name" value="LbH_WxcM_N_like"/>
    <property type="match status" value="1"/>
</dbReference>
<keyword evidence="4" id="KW-0457">Lysine biosynthesis</keyword>
<accession>A0A1J5T5M2</accession>
<evidence type="ECO:0000313" key="5">
    <source>
        <dbReference type="EMBL" id="OIR11597.1"/>
    </source>
</evidence>
<organism evidence="5 6">
    <name type="scientific">Marine Group III euryarchaeote CG-Epi6</name>
    <dbReference type="NCBI Taxonomy" id="1889000"/>
    <lineage>
        <taxon>Archaea</taxon>
        <taxon>Methanobacteriati</taxon>
        <taxon>Thermoplasmatota</taxon>
        <taxon>Thermoplasmata</taxon>
        <taxon>Candidatus Thermoprofundales</taxon>
    </lineage>
</organism>
<keyword evidence="2" id="KW-0808">Transferase</keyword>
<dbReference type="InterPro" id="IPR018357">
    <property type="entry name" value="Hexapep_transf_CS"/>
</dbReference>
<evidence type="ECO:0000256" key="4">
    <source>
        <dbReference type="ARBA" id="ARBA00023154"/>
    </source>
</evidence>
<evidence type="ECO:0000256" key="1">
    <source>
        <dbReference type="ARBA" id="ARBA00022605"/>
    </source>
</evidence>
<dbReference type="InterPro" id="IPR050179">
    <property type="entry name" value="Trans_hexapeptide_repeat"/>
</dbReference>
<proteinExistence type="predicted"/>
<evidence type="ECO:0000256" key="3">
    <source>
        <dbReference type="ARBA" id="ARBA00022915"/>
    </source>
</evidence>
<dbReference type="Proteomes" id="UP000183403">
    <property type="component" value="Unassembled WGS sequence"/>
</dbReference>
<dbReference type="InterPro" id="IPR011004">
    <property type="entry name" value="Trimer_LpxA-like_sf"/>
</dbReference>
<evidence type="ECO:0000313" key="6">
    <source>
        <dbReference type="Proteomes" id="UP000183403"/>
    </source>
</evidence>
<gene>
    <name evidence="5" type="ORF">BEU03_02705</name>
</gene>
<protein>
    <recommendedName>
        <fullName evidence="7">Acetyltransferase</fullName>
    </recommendedName>
</protein>
<name>A0A1J5T5M2_9ARCH</name>
<reference evidence="5 6" key="1">
    <citation type="submission" date="2016-08" db="EMBL/GenBank/DDBJ databases">
        <title>New Insights into Marine Group III Euryarchaeota, from dark to light.</title>
        <authorList>
            <person name="Haro-Moreno J.M."/>
            <person name="Rodriguez-Valera F."/>
            <person name="Lopez-Garcia P."/>
            <person name="Moreira D."/>
            <person name="Martin-Cuadrado A.B."/>
        </authorList>
    </citation>
    <scope>NUCLEOTIDE SEQUENCE [LARGE SCALE GENOMIC DNA]</scope>
    <source>
        <strain evidence="5">CG-Epi6</strain>
    </source>
</reference>
<keyword evidence="1" id="KW-0028">Amino-acid biosynthesis</keyword>
<dbReference type="GO" id="GO:0009085">
    <property type="term" value="P:lysine biosynthetic process"/>
    <property type="evidence" value="ECO:0007669"/>
    <property type="project" value="UniProtKB-KW"/>
</dbReference>
<evidence type="ECO:0008006" key="7">
    <source>
        <dbReference type="Google" id="ProtNLM"/>
    </source>
</evidence>
<dbReference type="Pfam" id="PF00132">
    <property type="entry name" value="Hexapep"/>
    <property type="match status" value="2"/>
</dbReference>
<dbReference type="AlphaFoldDB" id="A0A1J5T5M2"/>
<sequence length="204" mass="21662">MPIYGGSVIGKDCFIDSDALIGYPHSKELEKESKEIAGCEIGEESIIRPGSVYSTAKLGNKTRTGHNFLIRENTVIGNGCLIGTNVVVDNNCKVGNYCSFQTGAYIPTGTIIGNRVFLGPNASLTNDKLPLRTEYNCEPITIEDDVSIGSNATIMPGLTIGEGAFIAGGAVVTKDVPAWHMAKGCPAVFTELPDNLKKPNRLGP</sequence>
<evidence type="ECO:0000256" key="2">
    <source>
        <dbReference type="ARBA" id="ARBA00022679"/>
    </source>
</evidence>
<dbReference type="Gene3D" id="2.160.10.10">
    <property type="entry name" value="Hexapeptide repeat proteins"/>
    <property type="match status" value="1"/>
</dbReference>
<dbReference type="PROSITE" id="PS00101">
    <property type="entry name" value="HEXAPEP_TRANSFERASES"/>
    <property type="match status" value="1"/>
</dbReference>
<dbReference type="GO" id="GO:0016740">
    <property type="term" value="F:transferase activity"/>
    <property type="evidence" value="ECO:0007669"/>
    <property type="project" value="UniProtKB-KW"/>
</dbReference>
<dbReference type="PANTHER" id="PTHR43300">
    <property type="entry name" value="ACETYLTRANSFERASE"/>
    <property type="match status" value="1"/>
</dbReference>
<keyword evidence="3" id="KW-0220">Diaminopimelate biosynthesis</keyword>
<dbReference type="EMBL" id="MIYV01000019">
    <property type="protein sequence ID" value="OIR11597.1"/>
    <property type="molecule type" value="Genomic_DNA"/>
</dbReference>
<comment type="caution">
    <text evidence="5">The sequence shown here is derived from an EMBL/GenBank/DDBJ whole genome shotgun (WGS) entry which is preliminary data.</text>
</comment>
<dbReference type="PANTHER" id="PTHR43300:SF10">
    <property type="entry name" value="2,3,4,5-TETRAHYDROPYRIDINE-2,6-DICARBOXYLATE N-ACETYLTRANSFERASE"/>
    <property type="match status" value="1"/>
</dbReference>